<sequence>MCWALLTTLQGPTRMWYSRLKPYSISSFNQMVKEFKSNFLASVKPKSSTAAFLELSKKDEEFFWSLIERPPTTVTEMLQCANQYMDIEALVVGKREDYKRPRTEKSRGHPSETIRRRHNQLESSYSRPPPPLLNSTWTKIFLQIKAKGLFRTPNSLKGPRELQDCAKYYRFHRDYGPDTEDCLTLAIR</sequence>
<gene>
    <name evidence="3" type="ORF">B296_00037488</name>
</gene>
<dbReference type="AlphaFoldDB" id="A0A426XKT5"/>
<evidence type="ECO:0000259" key="2">
    <source>
        <dbReference type="Pfam" id="PF03732"/>
    </source>
</evidence>
<accession>A0A426XKT5</accession>
<evidence type="ECO:0000313" key="3">
    <source>
        <dbReference type="EMBL" id="RRT40083.1"/>
    </source>
</evidence>
<dbReference type="Proteomes" id="UP000287651">
    <property type="component" value="Unassembled WGS sequence"/>
</dbReference>
<feature type="domain" description="Retrotransposon gag" evidence="2">
    <location>
        <begin position="7"/>
        <end position="61"/>
    </location>
</feature>
<organism evidence="3 4">
    <name type="scientific">Ensete ventricosum</name>
    <name type="common">Abyssinian banana</name>
    <name type="synonym">Musa ensete</name>
    <dbReference type="NCBI Taxonomy" id="4639"/>
    <lineage>
        <taxon>Eukaryota</taxon>
        <taxon>Viridiplantae</taxon>
        <taxon>Streptophyta</taxon>
        <taxon>Embryophyta</taxon>
        <taxon>Tracheophyta</taxon>
        <taxon>Spermatophyta</taxon>
        <taxon>Magnoliopsida</taxon>
        <taxon>Liliopsida</taxon>
        <taxon>Zingiberales</taxon>
        <taxon>Musaceae</taxon>
        <taxon>Ensete</taxon>
    </lineage>
</organism>
<reference evidence="3 4" key="1">
    <citation type="journal article" date="2014" name="Agronomy (Basel)">
        <title>A Draft Genome Sequence for Ensete ventricosum, the Drought-Tolerant Tree Against Hunger.</title>
        <authorList>
            <person name="Harrison J."/>
            <person name="Moore K.A."/>
            <person name="Paszkiewicz K."/>
            <person name="Jones T."/>
            <person name="Grant M."/>
            <person name="Ambacheew D."/>
            <person name="Muzemil S."/>
            <person name="Studholme D.J."/>
        </authorList>
    </citation>
    <scope>NUCLEOTIDE SEQUENCE [LARGE SCALE GENOMIC DNA]</scope>
</reference>
<feature type="region of interest" description="Disordered" evidence="1">
    <location>
        <begin position="98"/>
        <end position="130"/>
    </location>
</feature>
<proteinExistence type="predicted"/>
<dbReference type="Pfam" id="PF03732">
    <property type="entry name" value="Retrotrans_gag"/>
    <property type="match status" value="1"/>
</dbReference>
<evidence type="ECO:0000313" key="4">
    <source>
        <dbReference type="Proteomes" id="UP000287651"/>
    </source>
</evidence>
<comment type="caution">
    <text evidence="3">The sequence shown here is derived from an EMBL/GenBank/DDBJ whole genome shotgun (WGS) entry which is preliminary data.</text>
</comment>
<dbReference type="EMBL" id="AMZH03019657">
    <property type="protein sequence ID" value="RRT40083.1"/>
    <property type="molecule type" value="Genomic_DNA"/>
</dbReference>
<feature type="compositionally biased region" description="Basic and acidic residues" evidence="1">
    <location>
        <begin position="98"/>
        <end position="114"/>
    </location>
</feature>
<evidence type="ECO:0000256" key="1">
    <source>
        <dbReference type="SAM" id="MobiDB-lite"/>
    </source>
</evidence>
<dbReference type="InterPro" id="IPR005162">
    <property type="entry name" value="Retrotrans_gag_dom"/>
</dbReference>
<name>A0A426XKT5_ENSVE</name>
<protein>
    <recommendedName>
        <fullName evidence="2">Retrotransposon gag domain-containing protein</fullName>
    </recommendedName>
</protein>